<keyword evidence="3 4" id="KW-1278">Translocase</keyword>
<dbReference type="STRING" id="1122189.SAMN02745165_01849"/>
<dbReference type="GO" id="GO:0050136">
    <property type="term" value="F:NADH dehydrogenase (quinone) (non-electrogenic) activity"/>
    <property type="evidence" value="ECO:0007669"/>
    <property type="project" value="UniProtKB-UniRule"/>
</dbReference>
<proteinExistence type="inferred from homology"/>
<keyword evidence="9" id="KW-1185">Reference proteome</keyword>
<dbReference type="EC" id="7.1.1.-" evidence="3"/>
<evidence type="ECO:0000256" key="5">
    <source>
        <dbReference type="RuleBase" id="RU003582"/>
    </source>
</evidence>
<keyword evidence="2 3" id="KW-0813">Transport</keyword>
<gene>
    <name evidence="3" type="primary">nuoC</name>
    <name evidence="8" type="ORF">SAMN02745165_01849</name>
</gene>
<reference evidence="8 9" key="1">
    <citation type="submission" date="2016-11" db="EMBL/GenBank/DDBJ databases">
        <authorList>
            <person name="Jaros S."/>
            <person name="Januszkiewicz K."/>
            <person name="Wedrychowicz H."/>
        </authorList>
    </citation>
    <scope>NUCLEOTIDE SEQUENCE [LARGE SCALE GENOMIC DNA]</scope>
    <source>
        <strain evidence="8 9">DSM 5091</strain>
    </source>
</reference>
<keyword evidence="3 4" id="KW-0520">NAD</keyword>
<dbReference type="InterPro" id="IPR001268">
    <property type="entry name" value="NADH_UbQ_OxRdtase_30kDa_su"/>
</dbReference>
<keyword evidence="3" id="KW-0472">Membrane</keyword>
<evidence type="ECO:0000256" key="1">
    <source>
        <dbReference type="ARBA" id="ARBA00007569"/>
    </source>
</evidence>
<dbReference type="GO" id="GO:0008137">
    <property type="term" value="F:NADH dehydrogenase (ubiquinone) activity"/>
    <property type="evidence" value="ECO:0007669"/>
    <property type="project" value="InterPro"/>
</dbReference>
<dbReference type="GO" id="GO:0048038">
    <property type="term" value="F:quinone binding"/>
    <property type="evidence" value="ECO:0007669"/>
    <property type="project" value="UniProtKB-KW"/>
</dbReference>
<evidence type="ECO:0000256" key="6">
    <source>
        <dbReference type="SAM" id="MobiDB-lite"/>
    </source>
</evidence>
<dbReference type="PANTHER" id="PTHR10884:SF14">
    <property type="entry name" value="NADH DEHYDROGENASE [UBIQUINONE] IRON-SULFUR PROTEIN 3, MITOCHONDRIAL"/>
    <property type="match status" value="1"/>
</dbReference>
<protein>
    <recommendedName>
        <fullName evidence="3">NADH-quinone oxidoreductase subunit C</fullName>
        <ecNumber evidence="3">7.1.1.-</ecNumber>
    </recommendedName>
    <alternativeName>
        <fullName evidence="3">NADH dehydrogenase I subunit C</fullName>
    </alternativeName>
    <alternativeName>
        <fullName evidence="3">NDH-1 subunit C</fullName>
    </alternativeName>
</protein>
<dbReference type="PROSITE" id="PS00542">
    <property type="entry name" value="COMPLEX1_30K"/>
    <property type="match status" value="1"/>
</dbReference>
<dbReference type="InterPro" id="IPR020396">
    <property type="entry name" value="NADH_UbQ_OxRdtase_CS"/>
</dbReference>
<accession>A0A1M6HIQ6</accession>
<dbReference type="EMBL" id="FQZT01000005">
    <property type="protein sequence ID" value="SHJ22034.1"/>
    <property type="molecule type" value="Genomic_DNA"/>
</dbReference>
<keyword evidence="3 5" id="KW-0874">Quinone</keyword>
<feature type="region of interest" description="Disordered" evidence="6">
    <location>
        <begin position="142"/>
        <end position="161"/>
    </location>
</feature>
<dbReference type="Gene3D" id="3.30.460.80">
    <property type="entry name" value="NADH:ubiquinone oxidoreductase, 30kDa subunit"/>
    <property type="match status" value="1"/>
</dbReference>
<organism evidence="8 9">
    <name type="scientific">Malonomonas rubra DSM 5091</name>
    <dbReference type="NCBI Taxonomy" id="1122189"/>
    <lineage>
        <taxon>Bacteria</taxon>
        <taxon>Pseudomonadati</taxon>
        <taxon>Thermodesulfobacteriota</taxon>
        <taxon>Desulfuromonadia</taxon>
        <taxon>Desulfuromonadales</taxon>
        <taxon>Geopsychrobacteraceae</taxon>
        <taxon>Malonomonas</taxon>
    </lineage>
</organism>
<dbReference type="NCBIfam" id="TIGR01961">
    <property type="entry name" value="NuoC_fam"/>
    <property type="match status" value="1"/>
</dbReference>
<dbReference type="GO" id="GO:0005886">
    <property type="term" value="C:plasma membrane"/>
    <property type="evidence" value="ECO:0007669"/>
    <property type="project" value="UniProtKB-SubCell"/>
</dbReference>
<dbReference type="Proteomes" id="UP000184171">
    <property type="component" value="Unassembled WGS sequence"/>
</dbReference>
<evidence type="ECO:0000256" key="4">
    <source>
        <dbReference type="RuleBase" id="RU003456"/>
    </source>
</evidence>
<evidence type="ECO:0000313" key="9">
    <source>
        <dbReference type="Proteomes" id="UP000184171"/>
    </source>
</evidence>
<dbReference type="InterPro" id="IPR037232">
    <property type="entry name" value="NADH_quin_OxRdtase_su_C/D-like"/>
</dbReference>
<dbReference type="OrthoDB" id="9803286at2"/>
<dbReference type="RefSeq" id="WP_072908112.1">
    <property type="nucleotide sequence ID" value="NZ_FQZT01000005.1"/>
</dbReference>
<dbReference type="InterPro" id="IPR010218">
    <property type="entry name" value="NADH_DH_suC"/>
</dbReference>
<feature type="domain" description="NADH:ubiquinone oxidoreductase 30kDa subunit" evidence="7">
    <location>
        <begin position="30"/>
        <end position="151"/>
    </location>
</feature>
<name>A0A1M6HIQ6_MALRU</name>
<keyword evidence="3" id="KW-1003">Cell membrane</keyword>
<comment type="catalytic activity">
    <reaction evidence="3 5">
        <text>a quinone + NADH + 5 H(+)(in) = a quinol + NAD(+) + 4 H(+)(out)</text>
        <dbReference type="Rhea" id="RHEA:57888"/>
        <dbReference type="ChEBI" id="CHEBI:15378"/>
        <dbReference type="ChEBI" id="CHEBI:24646"/>
        <dbReference type="ChEBI" id="CHEBI:57540"/>
        <dbReference type="ChEBI" id="CHEBI:57945"/>
        <dbReference type="ChEBI" id="CHEBI:132124"/>
    </reaction>
</comment>
<evidence type="ECO:0000259" key="7">
    <source>
        <dbReference type="Pfam" id="PF00329"/>
    </source>
</evidence>
<sequence length="161" mass="18529">MSDQAIVEKLKAKFSSAVLDVVEHRGETTVTVEKGQIVEVCTFMRDECGYNFLCDLCGVDYLGKQEVRFMVVYNLYNIATKQRFRVKVPVTEEDATVDTVSTVWGTANWMERECWDLMGISFNGHPDQRRILMPADWEGHPLRKDYPVQGPDREPYQGRLS</sequence>
<comment type="similarity">
    <text evidence="1 3 4">Belongs to the complex I 30 kDa subunit family.</text>
</comment>
<evidence type="ECO:0000256" key="2">
    <source>
        <dbReference type="ARBA" id="ARBA00022448"/>
    </source>
</evidence>
<dbReference type="AlphaFoldDB" id="A0A1M6HIQ6"/>
<keyword evidence="3" id="KW-0830">Ubiquinone</keyword>
<evidence type="ECO:0000313" key="8">
    <source>
        <dbReference type="EMBL" id="SHJ22034.1"/>
    </source>
</evidence>
<dbReference type="HAMAP" id="MF_01357">
    <property type="entry name" value="NDH1_NuoC"/>
    <property type="match status" value="1"/>
</dbReference>
<dbReference type="SUPFAM" id="SSF143243">
    <property type="entry name" value="Nqo5-like"/>
    <property type="match status" value="1"/>
</dbReference>
<comment type="subunit">
    <text evidence="3">NDH-1 is composed of 14 different subunits. Subunits NuoB, C, D, E, F, and G constitute the peripheral sector of the complex.</text>
</comment>
<evidence type="ECO:0000256" key="3">
    <source>
        <dbReference type="HAMAP-Rule" id="MF_01357"/>
    </source>
</evidence>
<comment type="subcellular location">
    <subcellularLocation>
        <location evidence="3">Cell membrane</location>
        <topology evidence="3">Peripheral membrane protein</topology>
        <orientation evidence="3">Cytoplasmic side</orientation>
    </subcellularLocation>
</comment>
<comment type="function">
    <text evidence="3">NDH-1 shuttles electrons from NADH, via FMN and iron-sulfur (Fe-S) centers, to quinones in the respiratory chain. The immediate electron acceptor for the enzyme in this species is believed to be ubiquinone. Couples the redox reaction to proton translocation (for every two electrons transferred, four hydrogen ions are translocated across the cytoplasmic membrane), and thus conserves the redox energy in a proton gradient.</text>
</comment>
<dbReference type="Pfam" id="PF00329">
    <property type="entry name" value="Complex1_30kDa"/>
    <property type="match status" value="1"/>
</dbReference>
<dbReference type="PANTHER" id="PTHR10884">
    <property type="entry name" value="NADH DEHYDROGENASE UBIQUINONE IRON-SULFUR PROTEIN 3"/>
    <property type="match status" value="1"/>
</dbReference>